<dbReference type="InterPro" id="IPR057326">
    <property type="entry name" value="KR_dom"/>
</dbReference>
<dbReference type="Pfam" id="PF13561">
    <property type="entry name" value="adh_short_C2"/>
    <property type="match status" value="1"/>
</dbReference>
<dbReference type="SUPFAM" id="SSF51735">
    <property type="entry name" value="NAD(P)-binding Rossmann-fold domains"/>
    <property type="match status" value="1"/>
</dbReference>
<reference evidence="4" key="1">
    <citation type="journal article" date="2016" name="Appl. Environ. Microbiol.">
        <title>Functional genome mining for metabolites encoded by large gene clusters using heterologous expression of a whole genomic BAC library in Streptomyces.</title>
        <authorList>
            <person name="Xu M."/>
            <person name="Wang Y."/>
            <person name="Zhao Z."/>
            <person name="Gao G."/>
            <person name="Huang S."/>
            <person name="Kang Q."/>
            <person name="He X."/>
            <person name="Lin S."/>
            <person name="Pang X."/>
            <person name="Deng Z."/>
            <person name="Tao M."/>
        </authorList>
    </citation>
    <scope>NUCLEOTIDE SEQUENCE</scope>
    <source>
        <strain evidence="4">Sal35</strain>
    </source>
</reference>
<organism evidence="4">
    <name type="scientific">Streptomyces rochei</name>
    <name type="common">Streptomyces parvullus</name>
    <dbReference type="NCBI Taxonomy" id="1928"/>
    <lineage>
        <taxon>Bacteria</taxon>
        <taxon>Bacillati</taxon>
        <taxon>Actinomycetota</taxon>
        <taxon>Actinomycetes</taxon>
        <taxon>Kitasatosporales</taxon>
        <taxon>Streptomycetaceae</taxon>
        <taxon>Streptomyces</taxon>
        <taxon>Streptomyces rochei group</taxon>
    </lineage>
</organism>
<dbReference type="PANTHER" id="PTHR42879">
    <property type="entry name" value="3-OXOACYL-(ACYL-CARRIER-PROTEIN) REDUCTASE"/>
    <property type="match status" value="1"/>
</dbReference>
<dbReference type="GO" id="GO:0032787">
    <property type="term" value="P:monocarboxylic acid metabolic process"/>
    <property type="evidence" value="ECO:0007669"/>
    <property type="project" value="UniProtKB-ARBA"/>
</dbReference>
<dbReference type="AlphaFoldDB" id="A0A1B1WA81"/>
<accession>A0A1B1WA81</accession>
<dbReference type="InterPro" id="IPR036291">
    <property type="entry name" value="NAD(P)-bd_dom_sf"/>
</dbReference>
<dbReference type="Gene3D" id="3.40.50.720">
    <property type="entry name" value="NAD(P)-binding Rossmann-like Domain"/>
    <property type="match status" value="1"/>
</dbReference>
<evidence type="ECO:0000259" key="3">
    <source>
        <dbReference type="SMART" id="SM00822"/>
    </source>
</evidence>
<dbReference type="PROSITE" id="PS00061">
    <property type="entry name" value="ADH_SHORT"/>
    <property type="match status" value="1"/>
</dbReference>
<dbReference type="FunFam" id="3.40.50.720:FF:000173">
    <property type="entry name" value="3-oxoacyl-[acyl-carrier protein] reductase"/>
    <property type="match status" value="1"/>
</dbReference>
<comment type="similarity">
    <text evidence="1">Belongs to the short-chain dehydrogenases/reductases (SDR) family.</text>
</comment>
<dbReference type="PRINTS" id="PR00081">
    <property type="entry name" value="GDHRDH"/>
</dbReference>
<dbReference type="InterPro" id="IPR002347">
    <property type="entry name" value="SDR_fam"/>
</dbReference>
<dbReference type="InterPro" id="IPR050259">
    <property type="entry name" value="SDR"/>
</dbReference>
<keyword evidence="2" id="KW-0560">Oxidoreductase</keyword>
<feature type="domain" description="Ketoreductase" evidence="3">
    <location>
        <begin position="5"/>
        <end position="177"/>
    </location>
</feature>
<evidence type="ECO:0000256" key="2">
    <source>
        <dbReference type="ARBA" id="ARBA00023002"/>
    </source>
</evidence>
<sequence>MAGRRTVLVTGGNRGIGLAVARALDKAGHRVVVTYRDSPPEGLYAVPCDVTSEQAVGEAFTEVERLHGPVEVLVANAGITRDAPVTVMTEEQFRQVLDTNLTGAYRCVRRAVPAMRRGRWGRIVLIGSEVGQSGNAGQVNYAASKAGLVGMARSLARELGSRGITVNTVAPGLIETDMTANLPARHKEDLLAVNPVPRAGTAEEVASAVAWLAGDDTGYVTGAVIPVDGGMGMGA</sequence>
<dbReference type="PANTHER" id="PTHR42879:SF2">
    <property type="entry name" value="3-OXOACYL-[ACYL-CARRIER-PROTEIN] REDUCTASE FABG"/>
    <property type="match status" value="1"/>
</dbReference>
<protein>
    <submittedName>
        <fullName evidence="4">Putative short-chain dehydrogenase/reductase SDR</fullName>
    </submittedName>
</protein>
<dbReference type="RefSeq" id="WP_030976662.1">
    <property type="nucleotide sequence ID" value="NZ_CP161949.1"/>
</dbReference>
<dbReference type="EMBL" id="KX346560">
    <property type="protein sequence ID" value="ANW61946.1"/>
    <property type="molecule type" value="Genomic_DNA"/>
</dbReference>
<dbReference type="SMART" id="SM00822">
    <property type="entry name" value="PKS_KR"/>
    <property type="match status" value="1"/>
</dbReference>
<dbReference type="InterPro" id="IPR020904">
    <property type="entry name" value="Sc_DH/Rdtase_CS"/>
</dbReference>
<proteinExistence type="inferred from homology"/>
<dbReference type="GO" id="GO:0016491">
    <property type="term" value="F:oxidoreductase activity"/>
    <property type="evidence" value="ECO:0007669"/>
    <property type="project" value="UniProtKB-KW"/>
</dbReference>
<evidence type="ECO:0000313" key="4">
    <source>
        <dbReference type="EMBL" id="ANW61946.1"/>
    </source>
</evidence>
<dbReference type="PRINTS" id="PR00080">
    <property type="entry name" value="SDRFAMILY"/>
</dbReference>
<evidence type="ECO:0000256" key="1">
    <source>
        <dbReference type="ARBA" id="ARBA00006484"/>
    </source>
</evidence>
<name>A0A1B1WA81_STRRO</name>
<dbReference type="NCBIfam" id="NF009466">
    <property type="entry name" value="PRK12826.1-2"/>
    <property type="match status" value="1"/>
</dbReference>